<evidence type="ECO:0000313" key="4">
    <source>
        <dbReference type="Proteomes" id="UP001139157"/>
    </source>
</evidence>
<dbReference type="AlphaFoldDB" id="A0A9X2E6S0"/>
<dbReference type="GO" id="GO:0005576">
    <property type="term" value="C:extracellular region"/>
    <property type="evidence" value="ECO:0007669"/>
    <property type="project" value="TreeGrafter"/>
</dbReference>
<dbReference type="RefSeq" id="WP_251909389.1">
    <property type="nucleotide sequence ID" value="NZ_JAMRXG010000001.1"/>
</dbReference>
<organism evidence="3 4">
    <name type="scientific">Nocardia pulmonis</name>
    <dbReference type="NCBI Taxonomy" id="2951408"/>
    <lineage>
        <taxon>Bacteria</taxon>
        <taxon>Bacillati</taxon>
        <taxon>Actinomycetota</taxon>
        <taxon>Actinomycetes</taxon>
        <taxon>Mycobacteriales</taxon>
        <taxon>Nocardiaceae</taxon>
        <taxon>Nocardia</taxon>
    </lineage>
</organism>
<dbReference type="PANTHER" id="PTHR33371">
    <property type="entry name" value="INTERMEMBRANE PHOSPHOLIPID TRANSPORT SYSTEM BINDING PROTEIN MLAD-RELATED"/>
    <property type="match status" value="1"/>
</dbReference>
<dbReference type="InterPro" id="IPR052336">
    <property type="entry name" value="MlaD_Phospholipid_Transporter"/>
</dbReference>
<proteinExistence type="predicted"/>
<feature type="domain" description="Mce/MlaD" evidence="2">
    <location>
        <begin position="38"/>
        <end position="110"/>
    </location>
</feature>
<dbReference type="InterPro" id="IPR003399">
    <property type="entry name" value="Mce/MlaD"/>
</dbReference>
<protein>
    <submittedName>
        <fullName evidence="3">MlaD family protein</fullName>
    </submittedName>
</protein>
<comment type="caution">
    <text evidence="3">The sequence shown here is derived from an EMBL/GenBank/DDBJ whole genome shotgun (WGS) entry which is preliminary data.</text>
</comment>
<feature type="transmembrane region" description="Helical" evidence="1">
    <location>
        <begin position="12"/>
        <end position="33"/>
    </location>
</feature>
<gene>
    <name evidence="3" type="ORF">NDR86_03530</name>
</gene>
<dbReference type="Proteomes" id="UP001139157">
    <property type="component" value="Unassembled WGS sequence"/>
</dbReference>
<dbReference type="Pfam" id="PF02470">
    <property type="entry name" value="MlaD"/>
    <property type="match status" value="1"/>
</dbReference>
<name>A0A9X2E6S0_9NOCA</name>
<evidence type="ECO:0000259" key="2">
    <source>
        <dbReference type="Pfam" id="PF02470"/>
    </source>
</evidence>
<reference evidence="3" key="1">
    <citation type="submission" date="2022-06" db="EMBL/GenBank/DDBJ databases">
        <title>Novel species in genus nocardia.</title>
        <authorList>
            <person name="Li F."/>
        </authorList>
    </citation>
    <scope>NUCLEOTIDE SEQUENCE</scope>
    <source>
        <strain evidence="3">CDC141</strain>
    </source>
</reference>
<keyword evidence="1" id="KW-0812">Transmembrane</keyword>
<dbReference type="PANTHER" id="PTHR33371:SF18">
    <property type="entry name" value="MCE-FAMILY PROTEIN MCE3C"/>
    <property type="match status" value="1"/>
</dbReference>
<dbReference type="EMBL" id="JAMRXG010000001">
    <property type="protein sequence ID" value="MCM6772543.1"/>
    <property type="molecule type" value="Genomic_DNA"/>
</dbReference>
<evidence type="ECO:0000256" key="1">
    <source>
        <dbReference type="SAM" id="Phobius"/>
    </source>
</evidence>
<keyword evidence="4" id="KW-1185">Reference proteome</keyword>
<keyword evidence="1" id="KW-0472">Membrane</keyword>
<evidence type="ECO:0000313" key="3">
    <source>
        <dbReference type="EMBL" id="MCM6772543.1"/>
    </source>
</evidence>
<accession>A0A9X2E6S0</accession>
<keyword evidence="1" id="KW-1133">Transmembrane helix</keyword>
<sequence length="309" mass="32981">MRRLGGRELRWGIAALVIAIVALIGLASVRWVAVGEDTYAAEFRNSGGLRAGDEVRIAGVRVGRVRAVELDDDHVRVDFAVTSGTPVGDRSSAGVRLLTPTGGHYLALAPSGGKPLGRQPIPRERTTTPYELTDVVQQATAPLRQTDGQTLRATMAELDRALADRPDAVRGILGDLHRLIGVVAAQADRLDRAVTVSDEYVAATAADRAVLADFVRRLGAISAELAAGKSEVIRAFQLLRRLIEVTHRPIMAYADQVEPLITQLEQLLAKVADAPQRLDAAIAGIDEFVRKVGPLVGAATGRCAPGREC</sequence>